<feature type="region of interest" description="Disordered" evidence="1">
    <location>
        <begin position="41"/>
        <end position="68"/>
    </location>
</feature>
<accession>A0AAV2FDY5</accession>
<evidence type="ECO:0000313" key="2">
    <source>
        <dbReference type="EMBL" id="CAL1395860.1"/>
    </source>
</evidence>
<feature type="compositionally biased region" description="Low complexity" evidence="1">
    <location>
        <begin position="55"/>
        <end position="68"/>
    </location>
</feature>
<organism evidence="2 3">
    <name type="scientific">Linum trigynum</name>
    <dbReference type="NCBI Taxonomy" id="586398"/>
    <lineage>
        <taxon>Eukaryota</taxon>
        <taxon>Viridiplantae</taxon>
        <taxon>Streptophyta</taxon>
        <taxon>Embryophyta</taxon>
        <taxon>Tracheophyta</taxon>
        <taxon>Spermatophyta</taxon>
        <taxon>Magnoliopsida</taxon>
        <taxon>eudicotyledons</taxon>
        <taxon>Gunneridae</taxon>
        <taxon>Pentapetalae</taxon>
        <taxon>rosids</taxon>
        <taxon>fabids</taxon>
        <taxon>Malpighiales</taxon>
        <taxon>Linaceae</taxon>
        <taxon>Linum</taxon>
    </lineage>
</organism>
<name>A0AAV2FDY5_9ROSI</name>
<keyword evidence="3" id="KW-1185">Reference proteome</keyword>
<evidence type="ECO:0000313" key="3">
    <source>
        <dbReference type="Proteomes" id="UP001497516"/>
    </source>
</evidence>
<dbReference type="AlphaFoldDB" id="A0AAV2FDY5"/>
<reference evidence="2 3" key="1">
    <citation type="submission" date="2024-04" db="EMBL/GenBank/DDBJ databases">
        <authorList>
            <person name="Fracassetti M."/>
        </authorList>
    </citation>
    <scope>NUCLEOTIDE SEQUENCE [LARGE SCALE GENOMIC DNA]</scope>
</reference>
<feature type="region of interest" description="Disordered" evidence="1">
    <location>
        <begin position="1"/>
        <end position="22"/>
    </location>
</feature>
<feature type="compositionally biased region" description="Pro residues" evidence="1">
    <location>
        <begin position="1"/>
        <end position="12"/>
    </location>
</feature>
<evidence type="ECO:0000256" key="1">
    <source>
        <dbReference type="SAM" id="MobiDB-lite"/>
    </source>
</evidence>
<proteinExistence type="predicted"/>
<dbReference type="EMBL" id="OZ034819">
    <property type="protein sequence ID" value="CAL1395860.1"/>
    <property type="molecule type" value="Genomic_DNA"/>
</dbReference>
<sequence>METIPHSPPRTPPLRLSPSSVGAQSITTTVAAAAKNQVPLLSLPASPSTNREKSAPTPTSSTTGPTSPISCWNKKIQISFVLLRLAFPHHLCSFLLPQFQLFPVYRLFTDSQLFNRLVKFDPWRKRLSTLFSAAKKRDGRRE</sequence>
<gene>
    <name evidence="2" type="ORF">LTRI10_LOCUS36260</name>
</gene>
<dbReference type="Proteomes" id="UP001497516">
    <property type="component" value="Chromosome 6"/>
</dbReference>
<protein>
    <submittedName>
        <fullName evidence="2">Uncharacterized protein</fullName>
    </submittedName>
</protein>